<proteinExistence type="predicted"/>
<dbReference type="Proteomes" id="UP001198151">
    <property type="component" value="Unassembled WGS sequence"/>
</dbReference>
<evidence type="ECO:0000313" key="2">
    <source>
        <dbReference type="Proteomes" id="UP001198151"/>
    </source>
</evidence>
<dbReference type="SUPFAM" id="SSF55594">
    <property type="entry name" value="HPr-like"/>
    <property type="match status" value="1"/>
</dbReference>
<sequence length="75" mass="8508">MKQSFNIQFRSLDAIEKFSYDIANLKGQFDLVCGRKTVDAKSFLGILSLDLSGPLTLYAWADDEKSIEVLKNYQV</sequence>
<comment type="caution">
    <text evidence="1">The sequence shown here is derived from an EMBL/GenBank/DDBJ whole genome shotgun (WGS) entry which is preliminary data.</text>
</comment>
<organism evidence="1 2">
    <name type="scientific">Ruminococcus turbiniformis</name>
    <dbReference type="NCBI Taxonomy" id="2881258"/>
    <lineage>
        <taxon>Bacteria</taxon>
        <taxon>Bacillati</taxon>
        <taxon>Bacillota</taxon>
        <taxon>Clostridia</taxon>
        <taxon>Eubacteriales</taxon>
        <taxon>Oscillospiraceae</taxon>
        <taxon>Ruminococcus</taxon>
    </lineage>
</organism>
<evidence type="ECO:0000313" key="1">
    <source>
        <dbReference type="EMBL" id="MCC2254491.1"/>
    </source>
</evidence>
<accession>A0ABS8FWZ9</accession>
<reference evidence="1 2" key="1">
    <citation type="submission" date="2021-10" db="EMBL/GenBank/DDBJ databases">
        <title>Anaerobic single-cell dispensing facilitates the cultivation of human gut bacteria.</title>
        <authorList>
            <person name="Afrizal A."/>
        </authorList>
    </citation>
    <scope>NUCLEOTIDE SEQUENCE [LARGE SCALE GENOMIC DNA]</scope>
    <source>
        <strain evidence="1 2">CLA-AA-H200</strain>
    </source>
</reference>
<dbReference type="EMBL" id="JAJEQX010000013">
    <property type="protein sequence ID" value="MCC2254491.1"/>
    <property type="molecule type" value="Genomic_DNA"/>
</dbReference>
<name>A0ABS8FWZ9_9FIRM</name>
<protein>
    <submittedName>
        <fullName evidence="1">HPr family phosphocarrier protein</fullName>
    </submittedName>
</protein>
<gene>
    <name evidence="1" type="ORF">LKD70_08680</name>
</gene>
<dbReference type="RefSeq" id="WP_227707632.1">
    <property type="nucleotide sequence ID" value="NZ_JAJEQX010000013.1"/>
</dbReference>
<dbReference type="InterPro" id="IPR035895">
    <property type="entry name" value="HPr-like_sf"/>
</dbReference>
<keyword evidence="2" id="KW-1185">Reference proteome</keyword>